<accession>B9XHN7</accession>
<organism evidence="1 2">
    <name type="scientific">Pedosphaera parvula (strain Ellin514)</name>
    <dbReference type="NCBI Taxonomy" id="320771"/>
    <lineage>
        <taxon>Bacteria</taxon>
        <taxon>Pseudomonadati</taxon>
        <taxon>Verrucomicrobiota</taxon>
        <taxon>Pedosphaerae</taxon>
        <taxon>Pedosphaerales</taxon>
        <taxon>Pedosphaeraceae</taxon>
        <taxon>Pedosphaera</taxon>
    </lineage>
</organism>
<reference evidence="1 2" key="1">
    <citation type="journal article" date="2011" name="J. Bacteriol.">
        <title>Genome sequence of 'Pedosphaera parvula' Ellin514, an aerobic Verrucomicrobial isolate from pasture soil.</title>
        <authorList>
            <person name="Kant R."/>
            <person name="van Passel M.W."/>
            <person name="Sangwan P."/>
            <person name="Palva A."/>
            <person name="Lucas S."/>
            <person name="Copeland A."/>
            <person name="Lapidus A."/>
            <person name="Glavina Del Rio T."/>
            <person name="Dalin E."/>
            <person name="Tice H."/>
            <person name="Bruce D."/>
            <person name="Goodwin L."/>
            <person name="Pitluck S."/>
            <person name="Chertkov O."/>
            <person name="Larimer F.W."/>
            <person name="Land M.L."/>
            <person name="Hauser L."/>
            <person name="Brettin T.S."/>
            <person name="Detter J.C."/>
            <person name="Han S."/>
            <person name="de Vos W.M."/>
            <person name="Janssen P.H."/>
            <person name="Smidt H."/>
        </authorList>
    </citation>
    <scope>NUCLEOTIDE SEQUENCE [LARGE SCALE GENOMIC DNA]</scope>
    <source>
        <strain evidence="1 2">Ellin514</strain>
    </source>
</reference>
<keyword evidence="2" id="KW-1185">Reference proteome</keyword>
<dbReference type="EMBL" id="ABOX02000015">
    <property type="protein sequence ID" value="EEF60615.1"/>
    <property type="molecule type" value="Genomic_DNA"/>
</dbReference>
<comment type="caution">
    <text evidence="1">The sequence shown here is derived from an EMBL/GenBank/DDBJ whole genome shotgun (WGS) entry which is preliminary data.</text>
</comment>
<dbReference type="AlphaFoldDB" id="B9XHN7"/>
<protein>
    <submittedName>
        <fullName evidence="1">Uncharacterized protein</fullName>
    </submittedName>
</protein>
<evidence type="ECO:0000313" key="1">
    <source>
        <dbReference type="EMBL" id="EEF60615.1"/>
    </source>
</evidence>
<dbReference type="STRING" id="320771.Cflav_PD6205"/>
<gene>
    <name evidence="1" type="ORF">Cflav_PD6205</name>
</gene>
<evidence type="ECO:0000313" key="2">
    <source>
        <dbReference type="Proteomes" id="UP000003688"/>
    </source>
</evidence>
<proteinExistence type="predicted"/>
<dbReference type="Proteomes" id="UP000003688">
    <property type="component" value="Unassembled WGS sequence"/>
</dbReference>
<name>B9XHN7_PEDPL</name>
<sequence>MVLSKRREELFPFEFAGYVRRQCLKITAVSLEAVAVNLSGVQCEMLSPNDS</sequence>